<dbReference type="Proteomes" id="UP000051574">
    <property type="component" value="Unassembled WGS sequence"/>
</dbReference>
<feature type="coiled-coil region" evidence="1">
    <location>
        <begin position="281"/>
        <end position="322"/>
    </location>
</feature>
<accession>A0A0T6B8Y4</accession>
<name>A0A0T6B8Y4_9SCAR</name>
<feature type="coiled-coil region" evidence="1">
    <location>
        <begin position="148"/>
        <end position="179"/>
    </location>
</feature>
<sequence>MLPLEQLERCKLIIENDLQFKEDMIEKNDEDAELTRSNGIEEPQQNHINRSVVPAPEQAEVINVESEPELSEWDSQDDLSRLSDESLISESTVLGDSAKYEEHDKNCNEYNENAEKDCTSEDLQDLSSEEEEEIKSVDVNSKTLKYQFQTAQNELKRQIENLEQIVNSNKLKILDLELNLSTEKQENFLKGEEVDHLKDELLLLTQKWKESCNETQQLRDRVATLKNELTLAEEAVLKTKMAVEEEEAEQENSQTCVNNVTTVPIVQSDRKIDVVANTSVNKTNEEQISTLEEEMVILKERFAQVTEEKLMLSKNLSSLQEQYNGLCNRSHNTMFFYIAPLVLTLLYLLISSMFS</sequence>
<dbReference type="AlphaFoldDB" id="A0A0T6B8Y4"/>
<keyword evidence="3" id="KW-1133">Transmembrane helix</keyword>
<reference evidence="4 5" key="1">
    <citation type="submission" date="2015-09" db="EMBL/GenBank/DDBJ databases">
        <title>Draft genome of the scarab beetle Oryctes borbonicus.</title>
        <authorList>
            <person name="Meyer J.M."/>
            <person name="Markov G.V."/>
            <person name="Baskaran P."/>
            <person name="Herrmann M."/>
            <person name="Sommer R.J."/>
            <person name="Roedelsperger C."/>
        </authorList>
    </citation>
    <scope>NUCLEOTIDE SEQUENCE [LARGE SCALE GENOMIC DNA]</scope>
    <source>
        <strain evidence="4">OB123</strain>
        <tissue evidence="4">Whole animal</tissue>
    </source>
</reference>
<keyword evidence="5" id="KW-1185">Reference proteome</keyword>
<proteinExistence type="predicted"/>
<gene>
    <name evidence="4" type="ORF">AMK59_3192</name>
</gene>
<organism evidence="4 5">
    <name type="scientific">Oryctes borbonicus</name>
    <dbReference type="NCBI Taxonomy" id="1629725"/>
    <lineage>
        <taxon>Eukaryota</taxon>
        <taxon>Metazoa</taxon>
        <taxon>Ecdysozoa</taxon>
        <taxon>Arthropoda</taxon>
        <taxon>Hexapoda</taxon>
        <taxon>Insecta</taxon>
        <taxon>Pterygota</taxon>
        <taxon>Neoptera</taxon>
        <taxon>Endopterygota</taxon>
        <taxon>Coleoptera</taxon>
        <taxon>Polyphaga</taxon>
        <taxon>Scarabaeiformia</taxon>
        <taxon>Scarabaeidae</taxon>
        <taxon>Dynastinae</taxon>
        <taxon>Oryctes</taxon>
    </lineage>
</organism>
<keyword evidence="3" id="KW-0472">Membrane</keyword>
<evidence type="ECO:0000256" key="2">
    <source>
        <dbReference type="SAM" id="MobiDB-lite"/>
    </source>
</evidence>
<evidence type="ECO:0000256" key="1">
    <source>
        <dbReference type="SAM" id="Coils"/>
    </source>
</evidence>
<keyword evidence="1" id="KW-0175">Coiled coil</keyword>
<feature type="compositionally biased region" description="Polar residues" evidence="2">
    <location>
        <begin position="35"/>
        <end position="49"/>
    </location>
</feature>
<dbReference type="EMBL" id="LJIG01009132">
    <property type="protein sequence ID" value="KRT83691.1"/>
    <property type="molecule type" value="Genomic_DNA"/>
</dbReference>
<comment type="caution">
    <text evidence="4">The sequence shown here is derived from an EMBL/GenBank/DDBJ whole genome shotgun (WGS) entry which is preliminary data.</text>
</comment>
<keyword evidence="3" id="KW-0812">Transmembrane</keyword>
<protein>
    <submittedName>
        <fullName evidence="4">Uncharacterized protein</fullName>
    </submittedName>
</protein>
<evidence type="ECO:0000256" key="3">
    <source>
        <dbReference type="SAM" id="Phobius"/>
    </source>
</evidence>
<feature type="region of interest" description="Disordered" evidence="2">
    <location>
        <begin position="29"/>
        <end position="56"/>
    </location>
</feature>
<evidence type="ECO:0000313" key="4">
    <source>
        <dbReference type="EMBL" id="KRT83691.1"/>
    </source>
</evidence>
<dbReference type="OrthoDB" id="687730at2759"/>
<evidence type="ECO:0000313" key="5">
    <source>
        <dbReference type="Proteomes" id="UP000051574"/>
    </source>
</evidence>
<feature type="transmembrane region" description="Helical" evidence="3">
    <location>
        <begin position="334"/>
        <end position="354"/>
    </location>
</feature>